<dbReference type="EMBL" id="JAJNAY010000001">
    <property type="protein sequence ID" value="MCD1115975.1"/>
    <property type="molecule type" value="Genomic_DNA"/>
</dbReference>
<organism evidence="1 2">
    <name type="scientific">Chryseobacterium turcicum</name>
    <dbReference type="NCBI Taxonomy" id="2898076"/>
    <lineage>
        <taxon>Bacteria</taxon>
        <taxon>Pseudomonadati</taxon>
        <taxon>Bacteroidota</taxon>
        <taxon>Flavobacteriia</taxon>
        <taxon>Flavobacteriales</taxon>
        <taxon>Weeksellaceae</taxon>
        <taxon>Chryseobacterium group</taxon>
        <taxon>Chryseobacterium</taxon>
    </lineage>
</organism>
<protein>
    <submittedName>
        <fullName evidence="1">Uncharacterized protein</fullName>
    </submittedName>
</protein>
<sequence length="229" mass="26387">MGKILRNININVNEVNLNLSLHRFCIYVTFIFSFFCSNAYAQVEIETSAPQATIILKQGATIFSTDASFNQQINSDKITIKNADVSTSEIHSNAQILTGRLNKIPEAETLKKTFRNDVKIALENKNKETLKKIKKEIADYKKRINPFKSENLRFPTSQEFTSATHTNRDYVAPSYNHHHFSKIHASQNQYVIKCALDFLHKQEYIYYNSKSLDYCFTHVFSVRPPPVLV</sequence>
<evidence type="ECO:0000313" key="1">
    <source>
        <dbReference type="EMBL" id="MCD1115975.1"/>
    </source>
</evidence>
<dbReference type="AlphaFoldDB" id="A0A9Q3V3G1"/>
<comment type="caution">
    <text evidence="1">The sequence shown here is derived from an EMBL/GenBank/DDBJ whole genome shotgun (WGS) entry which is preliminary data.</text>
</comment>
<dbReference type="Proteomes" id="UP001108025">
    <property type="component" value="Unassembled WGS sequence"/>
</dbReference>
<proteinExistence type="predicted"/>
<accession>A0A9Q3V3G1</accession>
<keyword evidence="2" id="KW-1185">Reference proteome</keyword>
<dbReference type="RefSeq" id="WP_230667239.1">
    <property type="nucleotide sequence ID" value="NZ_JAJNAY010000001.1"/>
</dbReference>
<reference evidence="1" key="1">
    <citation type="submission" date="2021-11" db="EMBL/GenBank/DDBJ databases">
        <title>Description of novel Chryseobacterium species.</title>
        <authorList>
            <person name="Saticioglu I.B."/>
            <person name="Ay H."/>
            <person name="Altun S."/>
            <person name="Duman M."/>
        </authorList>
    </citation>
    <scope>NUCLEOTIDE SEQUENCE</scope>
    <source>
        <strain evidence="1">C-17</strain>
    </source>
</reference>
<evidence type="ECO:0000313" key="2">
    <source>
        <dbReference type="Proteomes" id="UP001108025"/>
    </source>
</evidence>
<gene>
    <name evidence="1" type="ORF">LO744_03745</name>
</gene>
<name>A0A9Q3V3G1_9FLAO</name>